<gene>
    <name evidence="1" type="ORF">RPERSI_LOCUS26241</name>
</gene>
<evidence type="ECO:0000313" key="2">
    <source>
        <dbReference type="Proteomes" id="UP000789920"/>
    </source>
</evidence>
<feature type="non-terminal residue" evidence="1">
    <location>
        <position position="117"/>
    </location>
</feature>
<organism evidence="1 2">
    <name type="scientific">Racocetra persica</name>
    <dbReference type="NCBI Taxonomy" id="160502"/>
    <lineage>
        <taxon>Eukaryota</taxon>
        <taxon>Fungi</taxon>
        <taxon>Fungi incertae sedis</taxon>
        <taxon>Mucoromycota</taxon>
        <taxon>Glomeromycotina</taxon>
        <taxon>Glomeromycetes</taxon>
        <taxon>Diversisporales</taxon>
        <taxon>Gigasporaceae</taxon>
        <taxon>Racocetra</taxon>
    </lineage>
</organism>
<protein>
    <submittedName>
        <fullName evidence="1">12917_t:CDS:1</fullName>
    </submittedName>
</protein>
<dbReference type="EMBL" id="CAJVQC010088926">
    <property type="protein sequence ID" value="CAG8824422.1"/>
    <property type="molecule type" value="Genomic_DNA"/>
</dbReference>
<feature type="non-terminal residue" evidence="1">
    <location>
        <position position="1"/>
    </location>
</feature>
<proteinExistence type="predicted"/>
<accession>A0ACA9S495</accession>
<sequence>EVDTTDMIDSVYINLLCIDSVYVDSTYIDSVDIDSIKDNITNTTGTIDIANTKDIVEVDTKNIVSAKGIVDAVDINIAGIISVEISEYVNLEEKDTCTVCQDIISSTLQESITILTC</sequence>
<reference evidence="1" key="1">
    <citation type="submission" date="2021-06" db="EMBL/GenBank/DDBJ databases">
        <authorList>
            <person name="Kallberg Y."/>
            <person name="Tangrot J."/>
            <person name="Rosling A."/>
        </authorList>
    </citation>
    <scope>NUCLEOTIDE SEQUENCE</scope>
    <source>
        <strain evidence="1">MA461A</strain>
    </source>
</reference>
<evidence type="ECO:0000313" key="1">
    <source>
        <dbReference type="EMBL" id="CAG8824422.1"/>
    </source>
</evidence>
<comment type="caution">
    <text evidence="1">The sequence shown here is derived from an EMBL/GenBank/DDBJ whole genome shotgun (WGS) entry which is preliminary data.</text>
</comment>
<dbReference type="Proteomes" id="UP000789920">
    <property type="component" value="Unassembled WGS sequence"/>
</dbReference>
<keyword evidence="2" id="KW-1185">Reference proteome</keyword>
<name>A0ACA9S495_9GLOM</name>